<feature type="domain" description="Nucleoside transporter/FeoB GTPase Gate" evidence="2">
    <location>
        <begin position="156"/>
        <end position="252"/>
    </location>
</feature>
<feature type="transmembrane region" description="Helical" evidence="1">
    <location>
        <begin position="23"/>
        <end position="42"/>
    </location>
</feature>
<dbReference type="GeneID" id="33060434"/>
<evidence type="ECO:0000313" key="3">
    <source>
        <dbReference type="EMBL" id="AMT97599.1"/>
    </source>
</evidence>
<evidence type="ECO:0000256" key="1">
    <source>
        <dbReference type="SAM" id="Phobius"/>
    </source>
</evidence>
<dbReference type="EMBL" id="CP014945">
    <property type="protein sequence ID" value="AMT97599.1"/>
    <property type="molecule type" value="Genomic_DNA"/>
</dbReference>
<dbReference type="Proteomes" id="UP000076104">
    <property type="component" value="Chromosome"/>
</dbReference>
<organism evidence="3 4">
    <name type="scientific">Psychrobacter alimentarius</name>
    <dbReference type="NCBI Taxonomy" id="261164"/>
    <lineage>
        <taxon>Bacteria</taxon>
        <taxon>Pseudomonadati</taxon>
        <taxon>Pseudomonadota</taxon>
        <taxon>Gammaproteobacteria</taxon>
        <taxon>Moraxellales</taxon>
        <taxon>Moraxellaceae</taxon>
        <taxon>Psychrobacter</taxon>
    </lineage>
</organism>
<gene>
    <name evidence="3" type="ORF">A3K91_2013</name>
</gene>
<feature type="transmembrane region" description="Helical" evidence="1">
    <location>
        <begin position="114"/>
        <end position="136"/>
    </location>
</feature>
<dbReference type="RefSeq" id="WP_062845143.1">
    <property type="nucleotide sequence ID" value="NZ_CP014945.1"/>
</dbReference>
<reference evidence="3 4" key="1">
    <citation type="submission" date="2016-03" db="EMBL/GenBank/DDBJ databases">
        <title>Genome sequencing of Psychrobacter alimentarius PAMC 27889.</title>
        <authorList>
            <person name="Lee J."/>
            <person name="Kim O.-S."/>
        </authorList>
    </citation>
    <scope>NUCLEOTIDE SEQUENCE [LARGE SCALE GENOMIC DNA]</scope>
    <source>
        <strain evidence="3 4">PAMC 27889</strain>
    </source>
</reference>
<keyword evidence="1" id="KW-1133">Transmembrane helix</keyword>
<sequence>MDIIKASASDQDVSSNSINIKQFLKFFIPSMIGLIVFVFPIPYVDGKFVSYSDGFTIPIAVLKDYIQGYMSDFLPLLVVISIMITVVGSLYTKIVKPSWILNNQFLNNLLNVKTSWLILRMLGAFFVVVTYFKFGFEAIYSDSIGGLLLYELMPILFIVFFLAGLLLPLLLDFGLLEFVGVLCTKVMRPLFGLPGRSSVDCLASWLGDGTIGVLLTDKQLQSGFYTKREAAVIATSFSAVSVTFCLVVISQVKLESYFINMIGVVALCGIVCALIVPKLFPLSKIEDTYITKNDEVDCEAIPEGKTLFNYGLHKAVQKADKSPSFFKFLNDGLKNILDMWIGILPIVMAIGTLGLIVAEKTPVFDYLGMPFIPFLELLNIPFAAEMSKTIMVGFADMFLPAIIGSSIESELTRFVIACLSVSQLIYMSEVGGLILGTKIPVSFVQLLVIFLLRTVISLPIIALCAHMIF</sequence>
<feature type="transmembrane region" description="Helical" evidence="1">
    <location>
        <begin position="148"/>
        <end position="171"/>
    </location>
</feature>
<feature type="transmembrane region" description="Helical" evidence="1">
    <location>
        <begin position="390"/>
        <end position="407"/>
    </location>
</feature>
<proteinExistence type="predicted"/>
<feature type="transmembrane region" description="Helical" evidence="1">
    <location>
        <begin position="257"/>
        <end position="276"/>
    </location>
</feature>
<feature type="transmembrane region" description="Helical" evidence="1">
    <location>
        <begin position="73"/>
        <end position="94"/>
    </location>
</feature>
<accession>A0ABN4N3K5</accession>
<protein>
    <submittedName>
        <fullName evidence="3">Membrane protein</fullName>
    </submittedName>
</protein>
<evidence type="ECO:0000259" key="2">
    <source>
        <dbReference type="Pfam" id="PF07670"/>
    </source>
</evidence>
<dbReference type="Pfam" id="PF07670">
    <property type="entry name" value="Gate"/>
    <property type="match status" value="1"/>
</dbReference>
<name>A0ABN4N3K5_9GAMM</name>
<feature type="transmembrane region" description="Helical" evidence="1">
    <location>
        <begin position="339"/>
        <end position="357"/>
    </location>
</feature>
<evidence type="ECO:0000313" key="4">
    <source>
        <dbReference type="Proteomes" id="UP000076104"/>
    </source>
</evidence>
<keyword evidence="1" id="KW-0812">Transmembrane</keyword>
<feature type="transmembrane region" description="Helical" evidence="1">
    <location>
        <begin position="230"/>
        <end position="250"/>
    </location>
</feature>
<feature type="transmembrane region" description="Helical" evidence="1">
    <location>
        <begin position="443"/>
        <end position="465"/>
    </location>
</feature>
<feature type="transmembrane region" description="Helical" evidence="1">
    <location>
        <begin position="414"/>
        <end position="437"/>
    </location>
</feature>
<keyword evidence="1" id="KW-0472">Membrane</keyword>
<dbReference type="InterPro" id="IPR011642">
    <property type="entry name" value="Gate_dom"/>
</dbReference>
<keyword evidence="4" id="KW-1185">Reference proteome</keyword>